<dbReference type="GO" id="GO:0005524">
    <property type="term" value="F:ATP binding"/>
    <property type="evidence" value="ECO:0007669"/>
    <property type="project" value="InterPro"/>
</dbReference>
<accession>A0A9D2Q8T5</accession>
<dbReference type="AlphaFoldDB" id="A0A9D2Q8T5"/>
<dbReference type="PIRSF" id="PIRSF015617">
    <property type="entry name" value="Adensltrnsf_CobA"/>
    <property type="match status" value="1"/>
</dbReference>
<organism evidence="1 2">
    <name type="scientific">Candidatus Mediterraneibacter faecavium</name>
    <dbReference type="NCBI Taxonomy" id="2838668"/>
    <lineage>
        <taxon>Bacteria</taxon>
        <taxon>Bacillati</taxon>
        <taxon>Bacillota</taxon>
        <taxon>Clostridia</taxon>
        <taxon>Lachnospirales</taxon>
        <taxon>Lachnospiraceae</taxon>
        <taxon>Mediterraneibacter</taxon>
    </lineage>
</organism>
<dbReference type="EMBL" id="DWVY01000031">
    <property type="protein sequence ID" value="HJC74551.1"/>
    <property type="molecule type" value="Genomic_DNA"/>
</dbReference>
<reference evidence="1" key="2">
    <citation type="submission" date="2021-04" db="EMBL/GenBank/DDBJ databases">
        <authorList>
            <person name="Gilroy R."/>
        </authorList>
    </citation>
    <scope>NUCLEOTIDE SEQUENCE</scope>
    <source>
        <strain evidence="1">CHK196-7946</strain>
    </source>
</reference>
<gene>
    <name evidence="1" type="ORF">H9697_06345</name>
</gene>
<dbReference type="SUPFAM" id="SSF52540">
    <property type="entry name" value="P-loop containing nucleoside triphosphate hydrolases"/>
    <property type="match status" value="1"/>
</dbReference>
<dbReference type="Gene3D" id="3.40.50.300">
    <property type="entry name" value="P-loop containing nucleotide triphosphate hydrolases"/>
    <property type="match status" value="1"/>
</dbReference>
<protein>
    <submittedName>
        <fullName evidence="1">Cob(I)yrinic acid a,c-diamide adenosyltransferase</fullName>
    </submittedName>
</protein>
<dbReference type="InterPro" id="IPR003724">
    <property type="entry name" value="CblAdoTrfase_CobA"/>
</dbReference>
<dbReference type="Proteomes" id="UP000823902">
    <property type="component" value="Unassembled WGS sequence"/>
</dbReference>
<proteinExistence type="predicted"/>
<dbReference type="PANTHER" id="PTHR46638">
    <property type="entry name" value="CORRINOID ADENOSYLTRANSFERASE"/>
    <property type="match status" value="1"/>
</dbReference>
<dbReference type="InterPro" id="IPR027417">
    <property type="entry name" value="P-loop_NTPase"/>
</dbReference>
<dbReference type="GO" id="GO:0009236">
    <property type="term" value="P:cobalamin biosynthetic process"/>
    <property type="evidence" value="ECO:0007669"/>
    <property type="project" value="InterPro"/>
</dbReference>
<dbReference type="PANTHER" id="PTHR46638:SF1">
    <property type="entry name" value="CORRINOID ADENOSYLTRANSFERASE"/>
    <property type="match status" value="1"/>
</dbReference>
<sequence>MDQGLIHIYCGDGKGKTSAAAGLAVRAAGCGKNVLFARFLKNEESGELKILDRIPEIHVIHLERSYGFFSTLSDREKDEVRVMYDGLWRRILEMASDGSYDILVMDEFMAAYRYGLIPREEALAFLGKKPEGLEIVLTGRDPDERLVELADYVSEIRKVKHPFDRGIRARRGIEY</sequence>
<evidence type="ECO:0000313" key="1">
    <source>
        <dbReference type="EMBL" id="HJC74551.1"/>
    </source>
</evidence>
<comment type="caution">
    <text evidence="1">The sequence shown here is derived from an EMBL/GenBank/DDBJ whole genome shotgun (WGS) entry which is preliminary data.</text>
</comment>
<evidence type="ECO:0000313" key="2">
    <source>
        <dbReference type="Proteomes" id="UP000823902"/>
    </source>
</evidence>
<dbReference type="GO" id="GO:0008817">
    <property type="term" value="F:corrinoid adenosyltransferase activity"/>
    <property type="evidence" value="ECO:0007669"/>
    <property type="project" value="InterPro"/>
</dbReference>
<name>A0A9D2Q8T5_9FIRM</name>
<reference evidence="1" key="1">
    <citation type="journal article" date="2021" name="PeerJ">
        <title>Extensive microbial diversity within the chicken gut microbiome revealed by metagenomics and culture.</title>
        <authorList>
            <person name="Gilroy R."/>
            <person name="Ravi A."/>
            <person name="Getino M."/>
            <person name="Pursley I."/>
            <person name="Horton D.L."/>
            <person name="Alikhan N.F."/>
            <person name="Baker D."/>
            <person name="Gharbi K."/>
            <person name="Hall N."/>
            <person name="Watson M."/>
            <person name="Adriaenssens E.M."/>
            <person name="Foster-Nyarko E."/>
            <person name="Jarju S."/>
            <person name="Secka A."/>
            <person name="Antonio M."/>
            <person name="Oren A."/>
            <person name="Chaudhuri R.R."/>
            <person name="La Ragione R."/>
            <person name="Hildebrand F."/>
            <person name="Pallen M.J."/>
        </authorList>
    </citation>
    <scope>NUCLEOTIDE SEQUENCE</scope>
    <source>
        <strain evidence="1">CHK196-7946</strain>
    </source>
</reference>
<dbReference type="Pfam" id="PF02572">
    <property type="entry name" value="CobA_CobO_BtuR"/>
    <property type="match status" value="1"/>
</dbReference>